<sequence length="482" mass="54159">MKDLALLTDFYQLSMMQGYFFTKPDQTAVFDVFYRKNPSGGGYAIFCGLNEVVDYIENLKFSDDDIAYLKSLNFFKPEFLEFLRGFKFSGEIYAMDEGQIVFPHEPLIRVKANIMEAQLIETAILNTINFQTLIATKSSRINFSAKGDSVMEFGLRRAQGRSAGIYGAKAAIIGGCSATSNVLAANKFGVPAIGTHSHSWIQSFDSELEAFRAYAKIYPNSTLLLVDTYDTLASGVPNAITIFKELRASGHEPLGIRIDSGDLEYLTKQARKMLDAAGFENAKITASNDLDEYAIDQLKLFDAKIDSWGIGTRLITGGDSSSLGGVYKLSGIEKDGEIIAKIKISNDPRKINNPGYKQVFRLYDKDNGMALADLITLDGESIDESAPLEIFHPLYTYKRKILTNFSAHKLLRPVFKEGKFVGVRRTVSEIARFSKEQKSKFWLEHLRNVHPQSYKVDLSQRLWDIRKSLINECNLNLKEKYV</sequence>
<evidence type="ECO:0000256" key="2">
    <source>
        <dbReference type="ARBA" id="ARBA00010897"/>
    </source>
</evidence>
<evidence type="ECO:0000256" key="5">
    <source>
        <dbReference type="ARBA" id="ARBA00022598"/>
    </source>
</evidence>
<dbReference type="PANTHER" id="PTHR11098">
    <property type="entry name" value="NICOTINATE PHOSPHORIBOSYLTRANSFERASE"/>
    <property type="match status" value="1"/>
</dbReference>
<evidence type="ECO:0000256" key="6">
    <source>
        <dbReference type="ARBA" id="ARBA00022642"/>
    </source>
</evidence>
<feature type="domain" description="Nicotinate phosphoribosyltransferase N-terminal" evidence="11">
    <location>
        <begin position="6"/>
        <end position="129"/>
    </location>
</feature>
<dbReference type="OrthoDB" id="9771406at2"/>
<proteinExistence type="inferred from homology"/>
<dbReference type="STRING" id="824.CGRAC_0295"/>
<keyword evidence="6 9" id="KW-0662">Pyridine nucleotide biosynthesis</keyword>
<dbReference type="Pfam" id="PF17956">
    <property type="entry name" value="NAPRTase_C"/>
    <property type="match status" value="1"/>
</dbReference>
<dbReference type="Pfam" id="PF04095">
    <property type="entry name" value="NAPRTase"/>
    <property type="match status" value="1"/>
</dbReference>
<dbReference type="RefSeq" id="WP_005869805.1">
    <property type="nucleotide sequence ID" value="NZ_ACYG01000009.1"/>
</dbReference>
<organism evidence="13 14">
    <name type="scientific">Campylobacter gracilis RM3268</name>
    <dbReference type="NCBI Taxonomy" id="553220"/>
    <lineage>
        <taxon>Bacteria</taxon>
        <taxon>Pseudomonadati</taxon>
        <taxon>Campylobacterota</taxon>
        <taxon>Epsilonproteobacteria</taxon>
        <taxon>Campylobacterales</taxon>
        <taxon>Campylobacteraceae</taxon>
        <taxon>Campylobacter</taxon>
    </lineage>
</organism>
<reference evidence="13 14" key="1">
    <citation type="submission" date="2009-07" db="EMBL/GenBank/DDBJ databases">
        <authorList>
            <person name="Madupu R."/>
            <person name="Sebastian Y."/>
            <person name="Durkin A.S."/>
            <person name="Torralba M."/>
            <person name="Methe B."/>
            <person name="Sutton G.G."/>
            <person name="Strausberg R.L."/>
            <person name="Nelson K.E."/>
        </authorList>
    </citation>
    <scope>NUCLEOTIDE SEQUENCE [LARGE SCALE GENOMIC DNA]</scope>
    <source>
        <strain evidence="13 14">RM3268</strain>
    </source>
</reference>
<comment type="pathway">
    <text evidence="1 9">Cofactor biosynthesis; NAD(+) biosynthesis; nicotinate D-ribonucleotide from nicotinate: step 1/1.</text>
</comment>
<keyword evidence="5 9" id="KW-0436">Ligase</keyword>
<dbReference type="InterPro" id="IPR013785">
    <property type="entry name" value="Aldolase_TIM"/>
</dbReference>
<dbReference type="InterPro" id="IPR006405">
    <property type="entry name" value="Nic_PRibTrfase_pncB"/>
</dbReference>
<accession>C8PF66</accession>
<feature type="domain" description="Nicotinate/nicotinamide phosphoribosyltransferase" evidence="10">
    <location>
        <begin position="150"/>
        <end position="339"/>
    </location>
</feature>
<evidence type="ECO:0000256" key="7">
    <source>
        <dbReference type="ARBA" id="ARBA00022679"/>
    </source>
</evidence>
<evidence type="ECO:0000256" key="9">
    <source>
        <dbReference type="RuleBase" id="RU365100"/>
    </source>
</evidence>
<dbReference type="Gene3D" id="3.20.20.70">
    <property type="entry name" value="Aldolase class I"/>
    <property type="match status" value="1"/>
</dbReference>
<dbReference type="Gene3D" id="3.20.140.10">
    <property type="entry name" value="nicotinate phosphoribosyltransferase"/>
    <property type="match status" value="1"/>
</dbReference>
<dbReference type="GO" id="GO:0005829">
    <property type="term" value="C:cytosol"/>
    <property type="evidence" value="ECO:0007669"/>
    <property type="project" value="TreeGrafter"/>
</dbReference>
<keyword evidence="7 9" id="KW-0808">Transferase</keyword>
<dbReference type="InterPro" id="IPR041525">
    <property type="entry name" value="N/Namide_PRibTrfase"/>
</dbReference>
<evidence type="ECO:0000313" key="13">
    <source>
        <dbReference type="EMBL" id="EEV18694.1"/>
    </source>
</evidence>
<dbReference type="EC" id="6.3.4.21" evidence="3 9"/>
<dbReference type="NCBIfam" id="NF009131">
    <property type="entry name" value="PRK12484.1"/>
    <property type="match status" value="1"/>
</dbReference>
<dbReference type="AlphaFoldDB" id="C8PF66"/>
<dbReference type="FunFam" id="3.20.20.70:FF:000076">
    <property type="entry name" value="Nicotinate phosphoribosyltransferase"/>
    <property type="match status" value="1"/>
</dbReference>
<dbReference type="GO" id="GO:0004516">
    <property type="term" value="F:nicotinate phosphoribosyltransferase activity"/>
    <property type="evidence" value="ECO:0007669"/>
    <property type="project" value="UniProtKB-UniRule"/>
</dbReference>
<name>C8PF66_9BACT</name>
<dbReference type="SUPFAM" id="SSF54675">
    <property type="entry name" value="Nicotinate/Quinolinate PRTase N-terminal domain-like"/>
    <property type="match status" value="1"/>
</dbReference>
<keyword evidence="13" id="KW-0328">Glycosyltransferase</keyword>
<dbReference type="InterPro" id="IPR036068">
    <property type="entry name" value="Nicotinate_pribotase-like_C"/>
</dbReference>
<evidence type="ECO:0000256" key="4">
    <source>
        <dbReference type="ARBA" id="ARBA00022553"/>
    </source>
</evidence>
<comment type="caution">
    <text evidence="13">The sequence shown here is derived from an EMBL/GenBank/DDBJ whole genome shotgun (WGS) entry which is preliminary data.</text>
</comment>
<dbReference type="InterPro" id="IPR041619">
    <property type="entry name" value="NAPRTase_C"/>
</dbReference>
<comment type="similarity">
    <text evidence="2 9">Belongs to the NAPRTase family.</text>
</comment>
<dbReference type="UniPathway" id="UPA00253">
    <property type="reaction ID" value="UER00457"/>
</dbReference>
<evidence type="ECO:0000259" key="11">
    <source>
        <dbReference type="Pfam" id="PF17767"/>
    </source>
</evidence>
<protein>
    <recommendedName>
        <fullName evidence="3 9">Nicotinate phosphoribosyltransferase</fullName>
        <ecNumber evidence="3 9">6.3.4.21</ecNumber>
    </recommendedName>
</protein>
<keyword evidence="14" id="KW-1185">Reference proteome</keyword>
<dbReference type="CDD" id="cd01570">
    <property type="entry name" value="NAPRTase_A"/>
    <property type="match status" value="1"/>
</dbReference>
<evidence type="ECO:0000259" key="10">
    <source>
        <dbReference type="Pfam" id="PF04095"/>
    </source>
</evidence>
<dbReference type="GO" id="GO:0047280">
    <property type="term" value="F:nicotinamide phosphoribosyltransferase activity"/>
    <property type="evidence" value="ECO:0007669"/>
    <property type="project" value="UniProtKB-ARBA"/>
</dbReference>
<evidence type="ECO:0000256" key="1">
    <source>
        <dbReference type="ARBA" id="ARBA00004952"/>
    </source>
</evidence>
<evidence type="ECO:0000259" key="12">
    <source>
        <dbReference type="Pfam" id="PF17956"/>
    </source>
</evidence>
<comment type="PTM">
    <text evidence="9">Transiently phosphorylated on a His residue during the reaction cycle. Phosphorylation strongly increases the affinity for substrates and increases the rate of nicotinate D-ribonucleotide production. Dephosphorylation regenerates the low-affinity form of the enzyme, leading to product release.</text>
</comment>
<dbReference type="Proteomes" id="UP000005709">
    <property type="component" value="Unassembled WGS sequence"/>
</dbReference>
<gene>
    <name evidence="13" type="primary">pncB</name>
    <name evidence="13" type="ORF">CAMGR0001_2707</name>
</gene>
<dbReference type="PANTHER" id="PTHR11098:SF1">
    <property type="entry name" value="NICOTINATE PHOSPHORIBOSYLTRANSFERASE"/>
    <property type="match status" value="1"/>
</dbReference>
<dbReference type="InterPro" id="IPR040727">
    <property type="entry name" value="NAPRTase_N"/>
</dbReference>
<dbReference type="NCBIfam" id="TIGR01513">
    <property type="entry name" value="NAPRTase_put"/>
    <property type="match status" value="1"/>
</dbReference>
<evidence type="ECO:0000256" key="8">
    <source>
        <dbReference type="ARBA" id="ARBA00048668"/>
    </source>
</evidence>
<feature type="domain" description="Nicotinate phosphoribosyltransferase C-terminal" evidence="12">
    <location>
        <begin position="357"/>
        <end position="465"/>
    </location>
</feature>
<dbReference type="PIRSF" id="PIRSF000484">
    <property type="entry name" value="NAPRT"/>
    <property type="match status" value="1"/>
</dbReference>
<dbReference type="eggNOG" id="COG1488">
    <property type="taxonomic scope" value="Bacteria"/>
</dbReference>
<dbReference type="Pfam" id="PF17767">
    <property type="entry name" value="NAPRTase_N"/>
    <property type="match status" value="1"/>
</dbReference>
<comment type="catalytic activity">
    <reaction evidence="8 9">
        <text>5-phospho-alpha-D-ribose 1-diphosphate + nicotinate + ATP + H2O = nicotinate beta-D-ribonucleotide + ADP + phosphate + diphosphate</text>
        <dbReference type="Rhea" id="RHEA:36163"/>
        <dbReference type="ChEBI" id="CHEBI:15377"/>
        <dbReference type="ChEBI" id="CHEBI:30616"/>
        <dbReference type="ChEBI" id="CHEBI:32544"/>
        <dbReference type="ChEBI" id="CHEBI:33019"/>
        <dbReference type="ChEBI" id="CHEBI:43474"/>
        <dbReference type="ChEBI" id="CHEBI:57502"/>
        <dbReference type="ChEBI" id="CHEBI:58017"/>
        <dbReference type="ChEBI" id="CHEBI:456216"/>
        <dbReference type="EC" id="6.3.4.21"/>
    </reaction>
</comment>
<comment type="function">
    <text evidence="9">Catalyzes the first step in the biosynthesis of NAD from nicotinic acid, the ATP-dependent synthesis of beta-nicotinate D-ribonucleotide from nicotinate and 5-phospho-D-ribose 1-phosphate.</text>
</comment>
<dbReference type="NCBIfam" id="NF006695">
    <property type="entry name" value="PRK09243.1-2"/>
    <property type="match status" value="1"/>
</dbReference>
<dbReference type="InterPro" id="IPR007229">
    <property type="entry name" value="Nic_PRibTrfase-Fam"/>
</dbReference>
<dbReference type="SUPFAM" id="SSF51690">
    <property type="entry name" value="Nicotinate/Quinolinate PRTase C-terminal domain-like"/>
    <property type="match status" value="1"/>
</dbReference>
<evidence type="ECO:0000313" key="14">
    <source>
        <dbReference type="Proteomes" id="UP000005709"/>
    </source>
</evidence>
<dbReference type="GO" id="GO:0034355">
    <property type="term" value="P:NAD+ biosynthetic process via the salvage pathway"/>
    <property type="evidence" value="ECO:0007669"/>
    <property type="project" value="TreeGrafter"/>
</dbReference>
<keyword evidence="4" id="KW-0597">Phosphoprotein</keyword>
<dbReference type="EMBL" id="ACYG01000009">
    <property type="protein sequence ID" value="EEV18694.1"/>
    <property type="molecule type" value="Genomic_DNA"/>
</dbReference>
<evidence type="ECO:0000256" key="3">
    <source>
        <dbReference type="ARBA" id="ARBA00013236"/>
    </source>
</evidence>